<dbReference type="STRING" id="98765.A0A2R6S6F8"/>
<feature type="compositionally biased region" description="Polar residues" evidence="3">
    <location>
        <begin position="824"/>
        <end position="846"/>
    </location>
</feature>
<dbReference type="Pfam" id="PF00018">
    <property type="entry name" value="SH3_1"/>
    <property type="match status" value="1"/>
</dbReference>
<dbReference type="InterPro" id="IPR036028">
    <property type="entry name" value="SH3-like_dom_sf"/>
</dbReference>
<dbReference type="SUPFAM" id="SSF50965">
    <property type="entry name" value="Galactose oxidase, central domain"/>
    <property type="match status" value="3"/>
</dbReference>
<sequence length="1414" mass="145110">MSSLCVFLFLYPTLSLASLPLIDFNRMGKVGLAGAFAGLDLFDNSSSTVSFDSSTSTLLSRAADGSLSRLGSTNAGGSILAGCALGSTFYIAGSFSSIGGTSANNVASYDPSSGSFAALGSGGPNGELHAIFCDDAQKKVWVGGQFTSPSPAVAVWDTGSSSWSAPPFGGLSGASAEVSSITTNSSQSSLFFSGSFVTLFGNSSQPINDTNNPNVPFSTGATPFSSSLVPIPLGNAQITASPSSTETGFSNIMNILCPAGSDGPGNTWFAQDGGKAVITVREFAYLTARGIRLGNTFLNHGTTGFSVTTIPDNTVQTLQFTDPNSGQNSTCTDPCPLLTDPSVPYQDFLFDDDVAITGFQLTLEEWTGAAPGLHILQLLSSGAFASSISADNGDSCFSPNPSNTARTGNWTEKDAHTPIAGTTQAVLVSTVNVGTPSSQAPTFTWMPYVSAAGQYNINLLVPGCTDLEDCALRTTVRITVFPGDGLSPVVTTVSQQNTDDATTPIYSGPVVPSSSSFSMTIIMALDDNPVGSGQDGQFELVADRVQLVLTSANVTGTTTTSGSNNSTASQSGFGFFEWPLSSTSDVNAASTLPSTAETSLDNVGLELLSALGGSQSLSSSGSIISAVAHHPSGVIFLGGSFNLSAGSSAGASNIVLYKNGQLNALPNNGLNGPVTSLVLDGDQLYVGGSFVDTASASTQAKLAGVAMYDIKRNQWSPLQAGLNGAVSSLTFSDELILAAGSFSGINSPSTGQDDAAGFAAWNVTSSSWVNAGGFLVGQMTFVGNSTASAKGQTQTQLLAGNVAAAFQFGASGFVMLQNGGNDGTPQITPLSVPLQSDPNASSSSPTKRSHVHNRRSSITWIPNISGFFKRQSSAATLAPLPAPAPATAPAVLAGAYWTNSSSSKEVVIIGGNFSFTASSGTVSQNVAIYDPDEGTLTALQGNQLNGTVRSLLVADNELFIGGTFTVQGTNFNGFAVYDLVRQEWDATGSQPLQGSSGSSVVVRSVTTSPSQQNTIIVAGSFAQAGSAVCRAICSYDIPTKQWSALGNGIQGEVASVAYAGNSQDLVIAAGSIALADGTGANVAAYTIANNTWSPIGSSSELPGPVTAMEVNAGNSSSIFAAGRSTDGSAPFLSFWNGQAWTAFGSSLAGTTDVSQMTMVPLQNTHEANSIVESDRMLWISGSLSGTSFGNVSSALFDGEQIIPYIVSASSSGTPGTIASLFFSISNFSFTQRHFLATGIVILISIAIAAGVVFFLALIGILWTLFSRKDDKIDKFDPADIEDDDSTTHRPSSLLEHINAATRTTILGQSPFGPHDGEKSADAAALAAASADPFGPDASNYVRAETPSDAAGGILGSEEIRPAHARYSFDGAGEGELAMTAGQDIEILDDGDAAWWYARDMRTGKEGVVPASYVY</sequence>
<organism evidence="7 8">
    <name type="scientific">Hermanssonia centrifuga</name>
    <dbReference type="NCBI Taxonomy" id="98765"/>
    <lineage>
        <taxon>Eukaryota</taxon>
        <taxon>Fungi</taxon>
        <taxon>Dikarya</taxon>
        <taxon>Basidiomycota</taxon>
        <taxon>Agaricomycotina</taxon>
        <taxon>Agaricomycetes</taxon>
        <taxon>Polyporales</taxon>
        <taxon>Meruliaceae</taxon>
        <taxon>Hermanssonia</taxon>
    </lineage>
</organism>
<keyword evidence="5" id="KW-0732">Signal</keyword>
<evidence type="ECO:0000256" key="5">
    <source>
        <dbReference type="SAM" id="SignalP"/>
    </source>
</evidence>
<dbReference type="InterPro" id="IPR001452">
    <property type="entry name" value="SH3_domain"/>
</dbReference>
<keyword evidence="1 2" id="KW-0728">SH3 domain</keyword>
<dbReference type="OrthoDB" id="2503993at2759"/>
<feature type="transmembrane region" description="Helical" evidence="4">
    <location>
        <begin position="1234"/>
        <end position="1265"/>
    </location>
</feature>
<protein>
    <recommendedName>
        <fullName evidence="6">SH3 domain-containing protein</fullName>
    </recommendedName>
</protein>
<dbReference type="Proteomes" id="UP000186601">
    <property type="component" value="Unassembled WGS sequence"/>
</dbReference>
<dbReference type="InterPro" id="IPR048265">
    <property type="entry name" value="Rax2-like_third"/>
</dbReference>
<dbReference type="SUPFAM" id="SSF50044">
    <property type="entry name" value="SH3-domain"/>
    <property type="match status" value="1"/>
</dbReference>
<dbReference type="InterPro" id="IPR048266">
    <property type="entry name" value="Rax2-like_second"/>
</dbReference>
<gene>
    <name evidence="7" type="ORF">PHLCEN_2v348</name>
</gene>
<keyword evidence="4" id="KW-1133">Transmembrane helix</keyword>
<dbReference type="SMART" id="SM00326">
    <property type="entry name" value="SH3"/>
    <property type="match status" value="1"/>
</dbReference>
<dbReference type="InterPro" id="IPR011043">
    <property type="entry name" value="Gal_Oxase/kelch_b-propeller"/>
</dbReference>
<comment type="caution">
    <text evidence="7">The sequence shown here is derived from an EMBL/GenBank/DDBJ whole genome shotgun (WGS) entry which is preliminary data.</text>
</comment>
<keyword evidence="4" id="KW-0472">Membrane</keyword>
<dbReference type="InterPro" id="IPR015915">
    <property type="entry name" value="Kelch-typ_b-propeller"/>
</dbReference>
<feature type="domain" description="SH3" evidence="6">
    <location>
        <begin position="1357"/>
        <end position="1414"/>
    </location>
</feature>
<dbReference type="GO" id="GO:1902929">
    <property type="term" value="C:plasma membrane of growing cell tip"/>
    <property type="evidence" value="ECO:0007669"/>
    <property type="project" value="TreeGrafter"/>
</dbReference>
<evidence type="ECO:0000256" key="2">
    <source>
        <dbReference type="PROSITE-ProRule" id="PRU00192"/>
    </source>
</evidence>
<evidence type="ECO:0000313" key="7">
    <source>
        <dbReference type="EMBL" id="PSS37880.1"/>
    </source>
</evidence>
<name>A0A2R6S6F8_9APHY</name>
<evidence type="ECO:0000313" key="8">
    <source>
        <dbReference type="Proteomes" id="UP000186601"/>
    </source>
</evidence>
<evidence type="ECO:0000259" key="6">
    <source>
        <dbReference type="PROSITE" id="PS50002"/>
    </source>
</evidence>
<feature type="signal peptide" evidence="5">
    <location>
        <begin position="1"/>
        <end position="17"/>
    </location>
</feature>
<dbReference type="EMBL" id="MLYV02000029">
    <property type="protein sequence ID" value="PSS37880.1"/>
    <property type="molecule type" value="Genomic_DNA"/>
</dbReference>
<dbReference type="PROSITE" id="PS50002">
    <property type="entry name" value="SH3"/>
    <property type="match status" value="1"/>
</dbReference>
<dbReference type="Gene3D" id="2.30.30.40">
    <property type="entry name" value="SH3 Domains"/>
    <property type="match status" value="1"/>
</dbReference>
<proteinExistence type="predicted"/>
<evidence type="ECO:0000256" key="4">
    <source>
        <dbReference type="SAM" id="Phobius"/>
    </source>
</evidence>
<dbReference type="PANTHER" id="PTHR31778">
    <property type="entry name" value="BUD SITE SELECTION PROTEIN RAX2"/>
    <property type="match status" value="1"/>
</dbReference>
<dbReference type="Pfam" id="PF12768">
    <property type="entry name" value="Rax2"/>
    <property type="match status" value="2"/>
</dbReference>
<dbReference type="InterPro" id="IPR024982">
    <property type="entry name" value="Rax2-like_C"/>
</dbReference>
<keyword evidence="4" id="KW-0812">Transmembrane</keyword>
<keyword evidence="8" id="KW-1185">Reference proteome</keyword>
<dbReference type="Gene3D" id="2.120.10.80">
    <property type="entry name" value="Kelch-type beta propeller"/>
    <property type="match status" value="2"/>
</dbReference>
<dbReference type="Pfam" id="PF20843">
    <property type="entry name" value="Rax2_3"/>
    <property type="match status" value="1"/>
</dbReference>
<dbReference type="Pfam" id="PF20842">
    <property type="entry name" value="Rax2_2"/>
    <property type="match status" value="1"/>
</dbReference>
<dbReference type="PANTHER" id="PTHR31778:SF2">
    <property type="entry name" value="BUD SITE SELECTION PROTEIN RAX2"/>
    <property type="match status" value="1"/>
</dbReference>
<feature type="region of interest" description="Disordered" evidence="3">
    <location>
        <begin position="824"/>
        <end position="855"/>
    </location>
</feature>
<reference evidence="7 8" key="1">
    <citation type="submission" date="2018-02" db="EMBL/GenBank/DDBJ databases">
        <title>Genome sequence of the basidiomycete white-rot fungus Phlebia centrifuga.</title>
        <authorList>
            <person name="Granchi Z."/>
            <person name="Peng M."/>
            <person name="de Vries R.P."/>
            <person name="Hilden K."/>
            <person name="Makela M.R."/>
            <person name="Grigoriev I."/>
            <person name="Riley R."/>
        </authorList>
    </citation>
    <scope>NUCLEOTIDE SEQUENCE [LARGE SCALE GENOMIC DNA]</scope>
    <source>
        <strain evidence="7 8">FBCC195</strain>
    </source>
</reference>
<evidence type="ECO:0000256" key="1">
    <source>
        <dbReference type="ARBA" id="ARBA00022443"/>
    </source>
</evidence>
<feature type="chain" id="PRO_5015361210" description="SH3 domain-containing protein" evidence="5">
    <location>
        <begin position="18"/>
        <end position="1414"/>
    </location>
</feature>
<evidence type="ECO:0000256" key="3">
    <source>
        <dbReference type="SAM" id="MobiDB-lite"/>
    </source>
</evidence>
<accession>A0A2R6S6F8</accession>